<sequence length="167" mass="16877">MNWPHGYPGDQAGAHSGIYQPPGGWLERFRHQEAEAYAQPGSEARLRGGRRAVLARGFVGGGFSGGGVVRRARGAVAVGASLVDRSDLGGALRALGEGNGTGDAFPCGVSGVHDTGLFFRRFLHDPPADLFVGAGDGASERGGHRGGAVGDGAVLACAGSGVQRGRG</sequence>
<reference evidence="1" key="1">
    <citation type="submission" date="2019-08" db="EMBL/GenBank/DDBJ databases">
        <authorList>
            <person name="Kucharzyk K."/>
            <person name="Murdoch R.W."/>
            <person name="Higgins S."/>
            <person name="Loffler F."/>
        </authorList>
    </citation>
    <scope>NUCLEOTIDE SEQUENCE</scope>
</reference>
<gene>
    <name evidence="1" type="ORF">SDC9_179912</name>
</gene>
<organism evidence="1">
    <name type="scientific">bioreactor metagenome</name>
    <dbReference type="NCBI Taxonomy" id="1076179"/>
    <lineage>
        <taxon>unclassified sequences</taxon>
        <taxon>metagenomes</taxon>
        <taxon>ecological metagenomes</taxon>
    </lineage>
</organism>
<comment type="caution">
    <text evidence="1">The sequence shown here is derived from an EMBL/GenBank/DDBJ whole genome shotgun (WGS) entry which is preliminary data.</text>
</comment>
<proteinExistence type="predicted"/>
<evidence type="ECO:0000313" key="1">
    <source>
        <dbReference type="EMBL" id="MPN32434.1"/>
    </source>
</evidence>
<name>A0A645H830_9ZZZZ</name>
<protein>
    <submittedName>
        <fullName evidence="1">Uncharacterized protein</fullName>
    </submittedName>
</protein>
<dbReference type="EMBL" id="VSSQ01084444">
    <property type="protein sequence ID" value="MPN32434.1"/>
    <property type="molecule type" value="Genomic_DNA"/>
</dbReference>
<accession>A0A645H830</accession>
<dbReference type="AlphaFoldDB" id="A0A645H830"/>